<keyword evidence="1" id="KW-1003">Cell membrane</keyword>
<reference evidence="2" key="1">
    <citation type="submission" date="2023-08" db="EMBL/GenBank/DDBJ databases">
        <authorList>
            <person name="Messyasz A."/>
            <person name="Mannisto M.K."/>
            <person name="Kerkhof L.J."/>
            <person name="Haggblom M."/>
        </authorList>
    </citation>
    <scope>NUCLEOTIDE SEQUENCE</scope>
    <source>
        <strain evidence="2">X5P6</strain>
    </source>
</reference>
<dbReference type="KEGG" id="tpsc:RBB77_15890"/>
<evidence type="ECO:0000256" key="1">
    <source>
        <dbReference type="HAMAP-Rule" id="MF_02088"/>
    </source>
</evidence>
<dbReference type="PANTHER" id="PTHR34300:SF2">
    <property type="entry name" value="QUEUOSINE PRECURSOR TRANSPORTER-RELATED"/>
    <property type="match status" value="1"/>
</dbReference>
<feature type="transmembrane region" description="Helical" evidence="1">
    <location>
        <begin position="165"/>
        <end position="192"/>
    </location>
</feature>
<protein>
    <recommendedName>
        <fullName evidence="1">Probable queuosine precursor transporter</fullName>
        <shortName evidence="1">Q precursor transporter</shortName>
    </recommendedName>
</protein>
<keyword evidence="1" id="KW-1133">Transmembrane helix</keyword>
<accession>A0AAU7ZLQ8</accession>
<feature type="transmembrane region" description="Helical" evidence="1">
    <location>
        <begin position="124"/>
        <end position="144"/>
    </location>
</feature>
<comment type="function">
    <text evidence="1">Involved in the import of queuosine (Q) precursors, required for Q precursor salvage.</text>
</comment>
<dbReference type="RefSeq" id="WP_353062766.1">
    <property type="nucleotide sequence ID" value="NZ_CP132942.1"/>
</dbReference>
<organism evidence="2">
    <name type="scientific">Tunturiibacter psychrotolerans</name>
    <dbReference type="NCBI Taxonomy" id="3069686"/>
    <lineage>
        <taxon>Bacteria</taxon>
        <taxon>Pseudomonadati</taxon>
        <taxon>Acidobacteriota</taxon>
        <taxon>Terriglobia</taxon>
        <taxon>Terriglobales</taxon>
        <taxon>Acidobacteriaceae</taxon>
        <taxon>Tunturiibacter</taxon>
    </lineage>
</organism>
<dbReference type="AlphaFoldDB" id="A0AAU7ZLQ8"/>
<feature type="transmembrane region" description="Helical" evidence="1">
    <location>
        <begin position="198"/>
        <end position="224"/>
    </location>
</feature>
<keyword evidence="1" id="KW-0472">Membrane</keyword>
<comment type="similarity">
    <text evidence="1">Belongs to the vitamin uptake transporter (VUT/ECF) (TC 2.A.88) family. Q precursor transporter subfamily.</text>
</comment>
<dbReference type="PANTHER" id="PTHR34300">
    <property type="entry name" value="QUEUOSINE PRECURSOR TRANSPORTER-RELATED"/>
    <property type="match status" value="1"/>
</dbReference>
<dbReference type="InterPro" id="IPR003744">
    <property type="entry name" value="YhhQ"/>
</dbReference>
<dbReference type="NCBIfam" id="TIGR00697">
    <property type="entry name" value="queuosine precursor transporter"/>
    <property type="match status" value="1"/>
</dbReference>
<gene>
    <name evidence="2" type="ORF">RBB77_15890</name>
</gene>
<dbReference type="EMBL" id="CP132942">
    <property type="protein sequence ID" value="XCB31921.1"/>
    <property type="molecule type" value="Genomic_DNA"/>
</dbReference>
<dbReference type="Pfam" id="PF02592">
    <property type="entry name" value="Vut_1"/>
    <property type="match status" value="1"/>
</dbReference>
<feature type="transmembrane region" description="Helical" evidence="1">
    <location>
        <begin position="20"/>
        <end position="40"/>
    </location>
</feature>
<dbReference type="HAMAP" id="MF_02088">
    <property type="entry name" value="Q_prec_transport"/>
    <property type="match status" value="1"/>
</dbReference>
<dbReference type="GO" id="GO:0005886">
    <property type="term" value="C:plasma membrane"/>
    <property type="evidence" value="ECO:0007669"/>
    <property type="project" value="UniProtKB-SubCell"/>
</dbReference>
<feature type="transmembrane region" description="Helical" evidence="1">
    <location>
        <begin position="60"/>
        <end position="79"/>
    </location>
</feature>
<sequence>MPAQLHTIQSSATPSTRRSFRYLDALTTAFVVILLVSNLIAQKVCLFGPFSIGPWSIGPFAISGAVILFPITYIFGDVFTEVYGFAASRRAIWLGFFGTALLYLIGAIVIALPSAPGWRNQQAFSTVFGFIPRILAASLIAFWAGEFANSYTMARLKLFTNGRRLWTRTIGSTVVGQAVDTILVITLTFGGIYPARTLVNIILTGYTLKVGYEVIATPITYLVINWLKRVEHSDAFDRHESFNPFSFAEKSTLDV</sequence>
<evidence type="ECO:0000313" key="2">
    <source>
        <dbReference type="EMBL" id="XCB31921.1"/>
    </source>
</evidence>
<comment type="subcellular location">
    <subcellularLocation>
        <location evidence="1">Cell membrane</location>
        <topology evidence="1">Multi-pass membrane protein</topology>
    </subcellularLocation>
</comment>
<feature type="transmembrane region" description="Helical" evidence="1">
    <location>
        <begin position="91"/>
        <end position="112"/>
    </location>
</feature>
<keyword evidence="1" id="KW-0813">Transport</keyword>
<keyword evidence="1" id="KW-0812">Transmembrane</keyword>
<proteinExistence type="inferred from homology"/>
<reference evidence="2" key="2">
    <citation type="journal article" date="2024" name="Environ. Microbiol.">
        <title>Genome analysis and description of Tunturibacter gen. nov. expands the diversity of Terriglobia in tundra soils.</title>
        <authorList>
            <person name="Messyasz A."/>
            <person name="Mannisto M.K."/>
            <person name="Kerkhof L.J."/>
            <person name="Haggblom M.M."/>
        </authorList>
    </citation>
    <scope>NUCLEOTIDE SEQUENCE</scope>
    <source>
        <strain evidence="2">X5P6</strain>
    </source>
</reference>
<name>A0AAU7ZLQ8_9BACT</name>
<dbReference type="GO" id="GO:0022857">
    <property type="term" value="F:transmembrane transporter activity"/>
    <property type="evidence" value="ECO:0007669"/>
    <property type="project" value="UniProtKB-UniRule"/>
</dbReference>